<feature type="transmembrane region" description="Helical" evidence="11">
    <location>
        <begin position="1702"/>
        <end position="1720"/>
    </location>
</feature>
<evidence type="ECO:0000256" key="10">
    <source>
        <dbReference type="SAM" id="MobiDB-lite"/>
    </source>
</evidence>
<evidence type="ECO:0000256" key="2">
    <source>
        <dbReference type="ARBA" id="ARBA00007200"/>
    </source>
</evidence>
<evidence type="ECO:0000256" key="6">
    <source>
        <dbReference type="ARBA" id="ARBA00023136"/>
    </source>
</evidence>
<dbReference type="InterPro" id="IPR013122">
    <property type="entry name" value="PKD1_2_channel"/>
</dbReference>
<dbReference type="PROSITE" id="PS50095">
    <property type="entry name" value="PLAT"/>
    <property type="match status" value="1"/>
</dbReference>
<evidence type="ECO:0000256" key="8">
    <source>
        <dbReference type="PROSITE-ProRule" id="PRU00152"/>
    </source>
</evidence>
<dbReference type="Pfam" id="PF20519">
    <property type="entry name" value="Polycystin_dom"/>
    <property type="match status" value="1"/>
</dbReference>
<feature type="domain" description="Fibronectin type-III" evidence="14">
    <location>
        <begin position="388"/>
        <end position="472"/>
    </location>
</feature>
<reference evidence="15" key="1">
    <citation type="submission" date="2022-01" db="EMBL/GenBank/DDBJ databases">
        <authorList>
            <person name="Braso-Vives M."/>
        </authorList>
    </citation>
    <scope>NUCLEOTIDE SEQUENCE</scope>
</reference>
<proteinExistence type="inferred from homology"/>
<comment type="subcellular location">
    <subcellularLocation>
        <location evidence="1">Membrane</location>
        <topology evidence="1">Multi-pass membrane protein</topology>
    </subcellularLocation>
</comment>
<evidence type="ECO:0000313" key="16">
    <source>
        <dbReference type="Proteomes" id="UP000838412"/>
    </source>
</evidence>
<protein>
    <submittedName>
        <fullName evidence="15">PKD1L3 protein</fullName>
    </submittedName>
</protein>
<sequence length="2341" mass="259895">MRIQLLIVVFLAGAAFAKPLKGVKGPLKTHNEAETTGGHGRTSGLGRPTENPDVGPGPGVDDVMPDDVTLRDVKGSFNSDKEPYGPLRGPEEPANRNVRAVSGSEATKCFTVRAQSYGALDPVNQGGADSPTYIVSNGQKSKIDADDNVEPTELLTSLEERSRSVDVTIDGLKSGSEYNVTVRNVVSTSESDGVFIQCITETDSPQSLTCSTATYASLGISWIKPSASLSGYRVDYTLISNSPSDVITTDVDPENKEHVLPDVQADQEYTVTLVAIGMYKDSSPVNITCLTLTPPPEDFQMTYITETSVTVAWKQRTNSLAIHHRIWIRRSDTADSLFTQLVPTGQTDLTFTDLTPGTEYVISATSINRQNEGPAVIITVGTKTDSPMALEVEQKTTNTITISWLPPEAVLSAYNLTYTESGRSTSMMTPGDVDSFELTGLVPSTQYDISLVAVSSVGKSIAIGISVVTGTDPPSSLRVTKSSTTWMFLEWTPAVANILSYDLDISDEYGREGALLRLDGHETSYNITGLVPETTYVIKMAAYSEHGRSLQQLALGLEQSLPEVMGPEDILAVMSNINEIIKPGDGFESEIPPSVLQTTAGIIEKLASAARGSQDMSIENMEAIANALLHAASAVIDVLPKQKTQTASISDNILESDLIDTSATDLSPKQQLKMLKEKEKEKEHMQRKASQSIVASLDQVAETLLALQPEDVEYHSSFKTESVAVNVARFPSDEELRLDSGDIVANIPPTPGSKTRDMLDVKMSIFKKNPYSWSKSTRGQNISSSVTFLTINSKSSGNASKEQEVKLDMPFVPPQERGQPTGRPSQVTTKIPSTEDDNTNGTTMAYHAFNVQYDNIIPVVRMNWWDVEATFHVYISYGSAPTEEKYDEKRVVKKTGYEAWLHGTNFSTSFIPNTTNHGGRTLYVGVQKLGSVSSAQGHQQQPTVQILSKDDYTLSISAVGCSSWKDSEEQWKLEGCDADIDLDHGTISCRCHMTEMKVSVGTMTLPLPNSINFINAFKNFRNLSENSVVFSIVVSEYILYILIMVVLCVDFHHVWLALRRRFTSRISPISGESGGENNQRKPLDKVTLLPPDRMPAPHVYQITVTTGSMFGAGTTSRIGFQLFGSEGTSPVKMLNPEGEALVRGSTLHFVMPVRESLGEVMTLHIWHDNSGEGDTSSWFLGSFIVRDIEKDVASYFTCNDWLSSEKGDSEVQKVAHASTEEELTSFTNAFNEASRDVFYDQHLWASALVAAPVGFSFTQAQRLSCCFTLLNTMMLASAMWYKTENATADTRVLNLGFVRFAIEELYISLMTVLTVLPVNLMLLQIFRMEAPLSVNIPEMSIRPSKQGYFRKTLLRLSKYVAWVTVFMVSTISAFFVILYSMDWGKEKSDSWMKAFILSFMGSSCVMDTLQIFVLAVVLAAIFSLPFLAKPPTIHKEDLQLNLWNSTAPKKVNPPAKSDGQSARKKKELSKKSASVLKDFLLLFIFVALLFYIAQADRDQQAFYETQSLSNNILHEYDAIKTPDQFYAWAEAVLLSTLYPATWYNGGNMKYLDRQFAHNTGSFRLGPPRLTQVRQLAGSMAKKSVDDLGWNFHLTNVSGTCWRFEVQEMLTHPNDTFDCTNRHSFDVPLGHDSAVSFFRVLKENNFIDKYTKSVSIVLNFYNPSLKLFSVVNMIIDRSGVGHFVPRASITSFKLFQYESDADYKNLLVHILFTLVLAVMVYKELKAMKNTGWKYFTSKWNAPVCISLIGTATTISVFIKRYLVASETLEMVAKSKGELGFERFVDLQTATYWDACFNHILGLVVFINTISLLRVVRFSEPIGKLLALPGVMKGELMSFVVVAAVAFMAFISSGFLIFGSEMESYTDLYHTAFALFEMMLGRFFAQDMLDSNPLTGPIFFSTFMICIFILLMNFLMTIICDAISADVDVNHDRELADHMWKSFGAMFGFHNPEKKENKPGVLEMEELKANICIIRAKLDEGLDICNSILPSNRQEQHPKNTKVPIFLKRGHCNASYHIIQEDGKLATIVEENEDSTTGMKVAQQPADANVNNFDIDTEIKNLEQDYQKEEKLHHENKEHKLLTEIRMQTKQIEDIISRVNRSTTKQTVQKVPRCIQIAVAPREKQSLTIATHNGQERPTRNMWISDLKLTVQDMAVLLSDDMLTDKHIHAAQMLLRRQYPGLGGLQDTAVGASAYGYTRVSGEGLQIHHAGILHWVVSSSIGGHVSVYNSLPSKMNASLEHQLCQCYAPLSNMDTDVLTVKVPSVQVQGSRFTCGLFAIAWAVDIAMGTDVTQVRYEESRMRAHLLDCFKRGHLSPFPQVRRITSRRPSAEHRIPLAAATLPI</sequence>
<feature type="chain" id="PRO_5035452476" evidence="12">
    <location>
        <begin position="18"/>
        <end position="2341"/>
    </location>
</feature>
<dbReference type="PANTHER" id="PTHR10877">
    <property type="entry name" value="POLYCYSTIN FAMILY MEMBER"/>
    <property type="match status" value="1"/>
</dbReference>
<feature type="domain" description="PLAT" evidence="13">
    <location>
        <begin position="1098"/>
        <end position="1216"/>
    </location>
</feature>
<dbReference type="InterPro" id="IPR003961">
    <property type="entry name" value="FN3_dom"/>
</dbReference>
<dbReference type="SUPFAM" id="SSF49265">
    <property type="entry name" value="Fibronectin type III"/>
    <property type="match status" value="3"/>
</dbReference>
<evidence type="ECO:0000256" key="5">
    <source>
        <dbReference type="ARBA" id="ARBA00022989"/>
    </source>
</evidence>
<feature type="domain" description="Fibronectin type-III" evidence="14">
    <location>
        <begin position="204"/>
        <end position="294"/>
    </location>
</feature>
<feature type="transmembrane region" description="Helical" evidence="11">
    <location>
        <begin position="1037"/>
        <end position="1058"/>
    </location>
</feature>
<dbReference type="InterPro" id="IPR038765">
    <property type="entry name" value="Papain-like_cys_pep_sf"/>
</dbReference>
<dbReference type="PRINTS" id="PR01433">
    <property type="entry name" value="POLYCYSTIN2"/>
</dbReference>
<comment type="similarity">
    <text evidence="2">Belongs to the polycystin family.</text>
</comment>
<dbReference type="Pfam" id="PF00041">
    <property type="entry name" value="fn3"/>
    <property type="match status" value="4"/>
</dbReference>
<gene>
    <name evidence="15" type="primary">PKD1L3</name>
    <name evidence="15" type="ORF">BLAG_LOCUS11314</name>
</gene>
<dbReference type="FunFam" id="2.60.60.20:FF:000025">
    <property type="entry name" value="Predicted protein"/>
    <property type="match status" value="1"/>
</dbReference>
<feature type="domain" description="Fibronectin type-III" evidence="14">
    <location>
        <begin position="295"/>
        <end position="387"/>
    </location>
</feature>
<dbReference type="Gene3D" id="2.60.60.20">
    <property type="entry name" value="PLAT/LH2 domain"/>
    <property type="match status" value="1"/>
</dbReference>
<dbReference type="InterPro" id="IPR051223">
    <property type="entry name" value="Polycystin"/>
</dbReference>
<keyword evidence="3 11" id="KW-0812">Transmembrane</keyword>
<name>A0A8J9ZAC1_BRALA</name>
<dbReference type="CDD" id="cd00063">
    <property type="entry name" value="FN3"/>
    <property type="match status" value="3"/>
</dbReference>
<feature type="transmembrane region" description="Helical" evidence="11">
    <location>
        <begin position="1305"/>
        <end position="1326"/>
    </location>
</feature>
<keyword evidence="16" id="KW-1185">Reference proteome</keyword>
<dbReference type="PANTHER" id="PTHR10877:SF194">
    <property type="entry name" value="LOCATION OF VULVA DEFECTIVE 1"/>
    <property type="match status" value="1"/>
</dbReference>
<dbReference type="InterPro" id="IPR046791">
    <property type="entry name" value="Polycystin_dom"/>
</dbReference>
<evidence type="ECO:0000256" key="1">
    <source>
        <dbReference type="ARBA" id="ARBA00004141"/>
    </source>
</evidence>
<dbReference type="Proteomes" id="UP000838412">
    <property type="component" value="Chromosome 18"/>
</dbReference>
<feature type="domain" description="Fibronectin type-III" evidence="14">
    <location>
        <begin position="473"/>
        <end position="563"/>
    </location>
</feature>
<keyword evidence="5 11" id="KW-1133">Transmembrane helix</keyword>
<evidence type="ECO:0000256" key="3">
    <source>
        <dbReference type="ARBA" id="ARBA00022692"/>
    </source>
</evidence>
<feature type="region of interest" description="Disordered" evidence="10">
    <location>
        <begin position="22"/>
        <end position="100"/>
    </location>
</feature>
<feature type="transmembrane region" description="Helical" evidence="11">
    <location>
        <begin position="1263"/>
        <end position="1281"/>
    </location>
</feature>
<evidence type="ECO:0000259" key="13">
    <source>
        <dbReference type="PROSITE" id="PS50095"/>
    </source>
</evidence>
<comment type="caution">
    <text evidence="8">Lacks conserved residue(s) required for the propagation of feature annotation.</text>
</comment>
<feature type="transmembrane region" description="Helical" evidence="11">
    <location>
        <begin position="1866"/>
        <end position="1883"/>
    </location>
</feature>
<dbReference type="PROSITE" id="PS50853">
    <property type="entry name" value="FN3"/>
    <property type="match status" value="4"/>
</dbReference>
<feature type="region of interest" description="Disordered" evidence="10">
    <location>
        <begin position="811"/>
        <end position="839"/>
    </location>
</feature>
<feature type="transmembrane region" description="Helical" evidence="11">
    <location>
        <begin position="1359"/>
        <end position="1381"/>
    </location>
</feature>
<keyword evidence="4 12" id="KW-0732">Signal</keyword>
<dbReference type="SMART" id="SM00308">
    <property type="entry name" value="LH2"/>
    <property type="match status" value="1"/>
</dbReference>
<dbReference type="Pfam" id="PF08016">
    <property type="entry name" value="PKD_channel"/>
    <property type="match status" value="1"/>
</dbReference>
<feature type="signal peptide" evidence="12">
    <location>
        <begin position="1"/>
        <end position="17"/>
    </location>
</feature>
<evidence type="ECO:0000256" key="9">
    <source>
        <dbReference type="SAM" id="Coils"/>
    </source>
</evidence>
<dbReference type="GO" id="GO:0005509">
    <property type="term" value="F:calcium ion binding"/>
    <property type="evidence" value="ECO:0007669"/>
    <property type="project" value="InterPro"/>
</dbReference>
<feature type="transmembrane region" description="Helical" evidence="11">
    <location>
        <begin position="1834"/>
        <end position="1854"/>
    </location>
</feature>
<dbReference type="InterPro" id="IPR001024">
    <property type="entry name" value="PLAT/LH2_dom"/>
</dbReference>
<feature type="transmembrane region" description="Helical" evidence="11">
    <location>
        <begin position="1475"/>
        <end position="1493"/>
    </location>
</feature>
<feature type="compositionally biased region" description="Basic and acidic residues" evidence="10">
    <location>
        <begin position="68"/>
        <end position="94"/>
    </location>
</feature>
<dbReference type="GO" id="GO:0016020">
    <property type="term" value="C:membrane"/>
    <property type="evidence" value="ECO:0007669"/>
    <property type="project" value="UniProtKB-SubCell"/>
</dbReference>
<keyword evidence="6 11" id="KW-0472">Membrane</keyword>
<dbReference type="SUPFAM" id="SSF49723">
    <property type="entry name" value="Lipase/lipooxygenase domain (PLAT/LH2 domain)"/>
    <property type="match status" value="1"/>
</dbReference>
<dbReference type="InterPro" id="IPR003915">
    <property type="entry name" value="PKD_2"/>
</dbReference>
<feature type="coiled-coil region" evidence="9">
    <location>
        <begin position="2050"/>
        <end position="2077"/>
    </location>
</feature>
<evidence type="ECO:0000256" key="7">
    <source>
        <dbReference type="ARBA" id="ARBA00023180"/>
    </source>
</evidence>
<evidence type="ECO:0000256" key="12">
    <source>
        <dbReference type="SAM" id="SignalP"/>
    </source>
</evidence>
<accession>A0A8J9ZAC1</accession>
<dbReference type="InterPro" id="IPR036392">
    <property type="entry name" value="PLAT/LH2_dom_sf"/>
</dbReference>
<organism evidence="15 16">
    <name type="scientific">Branchiostoma lanceolatum</name>
    <name type="common">Common lancelet</name>
    <name type="synonym">Amphioxus lanceolatum</name>
    <dbReference type="NCBI Taxonomy" id="7740"/>
    <lineage>
        <taxon>Eukaryota</taxon>
        <taxon>Metazoa</taxon>
        <taxon>Chordata</taxon>
        <taxon>Cephalochordata</taxon>
        <taxon>Leptocardii</taxon>
        <taxon>Amphioxiformes</taxon>
        <taxon>Branchiostomatidae</taxon>
        <taxon>Branchiostoma</taxon>
    </lineage>
</organism>
<dbReference type="InterPro" id="IPR013783">
    <property type="entry name" value="Ig-like_fold"/>
</dbReference>
<dbReference type="GO" id="GO:0050982">
    <property type="term" value="P:detection of mechanical stimulus"/>
    <property type="evidence" value="ECO:0007669"/>
    <property type="project" value="TreeGrafter"/>
</dbReference>
<evidence type="ECO:0000313" key="15">
    <source>
        <dbReference type="EMBL" id="CAH1250669.1"/>
    </source>
</evidence>
<keyword evidence="9" id="KW-0175">Coiled coil</keyword>
<feature type="compositionally biased region" description="Polar residues" evidence="10">
    <location>
        <begin position="822"/>
        <end position="832"/>
    </location>
</feature>
<dbReference type="GO" id="GO:0005262">
    <property type="term" value="F:calcium channel activity"/>
    <property type="evidence" value="ECO:0007669"/>
    <property type="project" value="TreeGrafter"/>
</dbReference>
<feature type="transmembrane region" description="Helical" evidence="11">
    <location>
        <begin position="1740"/>
        <end position="1761"/>
    </location>
</feature>
<dbReference type="SMART" id="SM00060">
    <property type="entry name" value="FN3"/>
    <property type="match status" value="5"/>
</dbReference>
<evidence type="ECO:0000259" key="14">
    <source>
        <dbReference type="PROSITE" id="PS50853"/>
    </source>
</evidence>
<keyword evidence="7" id="KW-0325">Glycoprotein</keyword>
<dbReference type="InterPro" id="IPR036116">
    <property type="entry name" value="FN3_sf"/>
</dbReference>
<dbReference type="OrthoDB" id="10052651at2759"/>
<dbReference type="EMBL" id="OV696703">
    <property type="protein sequence ID" value="CAH1250669.1"/>
    <property type="molecule type" value="Genomic_DNA"/>
</dbReference>
<feature type="transmembrane region" description="Helical" evidence="11">
    <location>
        <begin position="1795"/>
        <end position="1814"/>
    </location>
</feature>
<dbReference type="Gene3D" id="2.60.40.10">
    <property type="entry name" value="Immunoglobulins"/>
    <property type="match status" value="4"/>
</dbReference>
<evidence type="ECO:0000256" key="4">
    <source>
        <dbReference type="ARBA" id="ARBA00022729"/>
    </source>
</evidence>
<dbReference type="SUPFAM" id="SSF54001">
    <property type="entry name" value="Cysteine proteinases"/>
    <property type="match status" value="1"/>
</dbReference>
<feature type="transmembrane region" description="Helical" evidence="11">
    <location>
        <begin position="1895"/>
        <end position="1917"/>
    </location>
</feature>
<evidence type="ECO:0000256" key="11">
    <source>
        <dbReference type="SAM" id="Phobius"/>
    </source>
</evidence>
<feature type="transmembrane region" description="Helical" evidence="11">
    <location>
        <begin position="1409"/>
        <end position="1428"/>
    </location>
</feature>
<dbReference type="Pfam" id="PF01477">
    <property type="entry name" value="PLAT"/>
    <property type="match status" value="1"/>
</dbReference>